<evidence type="ECO:0008006" key="4">
    <source>
        <dbReference type="Google" id="ProtNLM"/>
    </source>
</evidence>
<feature type="compositionally biased region" description="Low complexity" evidence="1">
    <location>
        <begin position="138"/>
        <end position="147"/>
    </location>
</feature>
<name>A0A3L8T011_CHLGU</name>
<gene>
    <name evidence="2" type="ORF">DV515_00000563</name>
</gene>
<sequence length="288" mass="30916">ENEGKRVRKAFLEKLALRVNQGAVANLGEAGFPGPRGLPGLRGEKGDRGEKGRDGLPAMKGERGEKGDTGSPGPPGLPGTTAFFTPHPRIPGEPGPKGDKGDRGMSGERGLPGVPGEQGVPGPPGVQGAKGEKGARGEAGAPGETGPQDQEACQEMWVGLESLDSQERQEKRGKRVILEKKEKWVFLGHLVSQGVLESQVCLGRVKMEKGGKEDHQACQDPLDIRVRGVLLASLDSQETEECQESAWLDPLALQDPQETKGHWYRMVTGWLIHQNFCVLPGIVCYIEL</sequence>
<keyword evidence="3" id="KW-1185">Reference proteome</keyword>
<reference evidence="2 3" key="1">
    <citation type="journal article" date="2018" name="Proc. R. Soc. B">
        <title>A non-coding region near Follistatin controls head colour polymorphism in the Gouldian finch.</title>
        <authorList>
            <person name="Toomey M.B."/>
            <person name="Marques C.I."/>
            <person name="Andrade P."/>
            <person name="Araujo P.M."/>
            <person name="Sabatino S."/>
            <person name="Gazda M.A."/>
            <person name="Afonso S."/>
            <person name="Lopes R.J."/>
            <person name="Corbo J.C."/>
            <person name="Carneiro M."/>
        </authorList>
    </citation>
    <scope>NUCLEOTIDE SEQUENCE [LARGE SCALE GENOMIC DNA]</scope>
    <source>
        <strain evidence="2">Red01</strain>
        <tissue evidence="2">Muscle</tissue>
    </source>
</reference>
<comment type="caution">
    <text evidence="2">The sequence shown here is derived from an EMBL/GenBank/DDBJ whole genome shotgun (WGS) entry which is preliminary data.</text>
</comment>
<dbReference type="EMBL" id="QUSF01000001">
    <property type="protein sequence ID" value="RLW13019.1"/>
    <property type="molecule type" value="Genomic_DNA"/>
</dbReference>
<feature type="non-terminal residue" evidence="2">
    <location>
        <position position="288"/>
    </location>
</feature>
<evidence type="ECO:0000256" key="1">
    <source>
        <dbReference type="SAM" id="MobiDB-lite"/>
    </source>
</evidence>
<evidence type="ECO:0000313" key="3">
    <source>
        <dbReference type="Proteomes" id="UP000276834"/>
    </source>
</evidence>
<dbReference type="PANTHER" id="PTHR24637">
    <property type="entry name" value="COLLAGEN"/>
    <property type="match status" value="1"/>
</dbReference>
<feature type="compositionally biased region" description="Basic and acidic residues" evidence="1">
    <location>
        <begin position="96"/>
        <end position="106"/>
    </location>
</feature>
<feature type="region of interest" description="Disordered" evidence="1">
    <location>
        <begin position="27"/>
        <end position="150"/>
    </location>
</feature>
<feature type="non-terminal residue" evidence="2">
    <location>
        <position position="1"/>
    </location>
</feature>
<accession>A0A3L8T011</accession>
<feature type="compositionally biased region" description="Basic and acidic residues" evidence="1">
    <location>
        <begin position="42"/>
        <end position="68"/>
    </location>
</feature>
<dbReference type="Pfam" id="PF01391">
    <property type="entry name" value="Collagen"/>
    <property type="match status" value="2"/>
</dbReference>
<dbReference type="Proteomes" id="UP000276834">
    <property type="component" value="Unassembled WGS sequence"/>
</dbReference>
<dbReference type="InterPro" id="IPR008160">
    <property type="entry name" value="Collagen"/>
</dbReference>
<evidence type="ECO:0000313" key="2">
    <source>
        <dbReference type="EMBL" id="RLW13019.1"/>
    </source>
</evidence>
<proteinExistence type="predicted"/>
<feature type="compositionally biased region" description="Low complexity" evidence="1">
    <location>
        <begin position="111"/>
        <end position="120"/>
    </location>
</feature>
<organism evidence="2 3">
    <name type="scientific">Chloebia gouldiae</name>
    <name type="common">Gouldian finch</name>
    <name type="synonym">Erythrura gouldiae</name>
    <dbReference type="NCBI Taxonomy" id="44316"/>
    <lineage>
        <taxon>Eukaryota</taxon>
        <taxon>Metazoa</taxon>
        <taxon>Chordata</taxon>
        <taxon>Craniata</taxon>
        <taxon>Vertebrata</taxon>
        <taxon>Euteleostomi</taxon>
        <taxon>Archelosauria</taxon>
        <taxon>Archosauria</taxon>
        <taxon>Dinosauria</taxon>
        <taxon>Saurischia</taxon>
        <taxon>Theropoda</taxon>
        <taxon>Coelurosauria</taxon>
        <taxon>Aves</taxon>
        <taxon>Neognathae</taxon>
        <taxon>Neoaves</taxon>
        <taxon>Telluraves</taxon>
        <taxon>Australaves</taxon>
        <taxon>Passeriformes</taxon>
        <taxon>Passeroidea</taxon>
        <taxon>Passeridae</taxon>
        <taxon>Chloebia</taxon>
    </lineage>
</organism>
<protein>
    <recommendedName>
        <fullName evidence="4">Collagen IV NC1 domain-containing protein</fullName>
    </recommendedName>
</protein>
<dbReference type="OrthoDB" id="6380629at2759"/>
<dbReference type="AlphaFoldDB" id="A0A3L8T011"/>